<dbReference type="OrthoDB" id="146963at2157"/>
<feature type="domain" description="KAP NTPase" evidence="1">
    <location>
        <begin position="25"/>
        <end position="285"/>
    </location>
</feature>
<dbReference type="Pfam" id="PF07693">
    <property type="entry name" value="KAP_NTPase"/>
    <property type="match status" value="1"/>
</dbReference>
<dbReference type="Gene3D" id="3.40.50.300">
    <property type="entry name" value="P-loop containing nucleotide triphosphate hydrolases"/>
    <property type="match status" value="1"/>
</dbReference>
<organism evidence="2 3">
    <name type="scientific">Candidatus Nitrosocosmicus arcticus</name>
    <dbReference type="NCBI Taxonomy" id="2035267"/>
    <lineage>
        <taxon>Archaea</taxon>
        <taxon>Nitrososphaerota</taxon>
        <taxon>Nitrososphaeria</taxon>
        <taxon>Nitrososphaerales</taxon>
        <taxon>Nitrososphaeraceae</taxon>
        <taxon>Candidatus Nitrosocosmicus</taxon>
    </lineage>
</organism>
<reference evidence="2 3" key="1">
    <citation type="journal article" date="2019" name="Front. Microbiol.">
        <title>Ammonia Oxidation by the Arctic Terrestrial Thaumarchaeote Candidatus Nitrosocosmicus arcticus Is Stimulated by Increasing Temperatures.</title>
        <authorList>
            <person name="Alves R.J.E."/>
            <person name="Kerou M."/>
            <person name="Zappe A."/>
            <person name="Bittner R."/>
            <person name="Abby S.S."/>
            <person name="Schmidt H.A."/>
            <person name="Pfeifer K."/>
            <person name="Schleper C."/>
        </authorList>
    </citation>
    <scope>NUCLEOTIDE SEQUENCE [LARGE SCALE GENOMIC DNA]</scope>
    <source>
        <strain evidence="2 3">Kfb</strain>
    </source>
</reference>
<gene>
    <name evidence="2" type="ORF">NARC_60151</name>
</gene>
<dbReference type="RefSeq" id="WP_144730312.1">
    <property type="nucleotide sequence ID" value="NZ_ML675582.1"/>
</dbReference>
<keyword evidence="3" id="KW-1185">Reference proteome</keyword>
<dbReference type="InterPro" id="IPR052754">
    <property type="entry name" value="NTPase_KAP_P-loop"/>
</dbReference>
<proteinExistence type="predicted"/>
<dbReference type="EMBL" id="VOAH01000006">
    <property type="protein sequence ID" value="TVP40764.1"/>
    <property type="molecule type" value="Genomic_DNA"/>
</dbReference>
<dbReference type="InterPro" id="IPR027417">
    <property type="entry name" value="P-loop_NTPase"/>
</dbReference>
<dbReference type="SUPFAM" id="SSF52540">
    <property type="entry name" value="P-loop containing nucleoside triphosphate hydrolases"/>
    <property type="match status" value="1"/>
</dbReference>
<dbReference type="Proteomes" id="UP000315289">
    <property type="component" value="Unassembled WGS sequence"/>
</dbReference>
<accession>A0A557SVY1</accession>
<dbReference type="PANTHER" id="PTHR22674:SF6">
    <property type="entry name" value="NTPASE KAP FAMILY P-LOOP DOMAIN-CONTAINING PROTEIN 1"/>
    <property type="match status" value="1"/>
</dbReference>
<dbReference type="InterPro" id="IPR011646">
    <property type="entry name" value="KAP_P-loop"/>
</dbReference>
<name>A0A557SVY1_9ARCH</name>
<dbReference type="AlphaFoldDB" id="A0A557SVY1"/>
<comment type="caution">
    <text evidence="2">The sequence shown here is derived from an EMBL/GenBank/DDBJ whole genome shotgun (WGS) entry which is preliminary data.</text>
</comment>
<dbReference type="PANTHER" id="PTHR22674">
    <property type="entry name" value="NTPASE, KAP FAMILY P-LOOP DOMAIN-CONTAINING 1"/>
    <property type="match status" value="1"/>
</dbReference>
<sequence>MYENEYYDDEPKNNSTLFKNDETSTIIKDLITDEKLPTPFAICINGQWGEGKTSLLSCIHDKVKSHIQQEVGRNKNSRVLWFNAWEYERLDPVASLLFKIQEQYEDINNRFKETAKSVGTVLFDMAIRAHTNMSLEQVRGYFEKSVKSVSSIKEDLESLIKTGKLYIFIDDLDRCLIEKTLEMLEALKIFLNAKNVIVILAADVEKLERAWELRYNQQSPSSEGRDHLDKIFQLKISLPYKDEESMEEFIQSLHPSLPQNELSLITAGCKNNPRKIKKVLNLLRFSRKFINPGTPSDNSIVIMWYVISTVYYQFFKLVKESNASLVTILIILFQFRNFEDAKNKLDNFMFREPQEKDHVIPLNENFRLPKDYIHHERADGLYPAKIYVGKTDLQMLALIKVDKPLFEFLYVCAGLLGIDKLDTSEDNIHSIFTSYRKEKIDKMDNIIRNLVVIS</sequence>
<evidence type="ECO:0000313" key="3">
    <source>
        <dbReference type="Proteomes" id="UP000315289"/>
    </source>
</evidence>
<evidence type="ECO:0000313" key="2">
    <source>
        <dbReference type="EMBL" id="TVP40764.1"/>
    </source>
</evidence>
<evidence type="ECO:0000259" key="1">
    <source>
        <dbReference type="Pfam" id="PF07693"/>
    </source>
</evidence>
<protein>
    <recommendedName>
        <fullName evidence="1">KAP NTPase domain-containing protein</fullName>
    </recommendedName>
</protein>